<proteinExistence type="predicted"/>
<protein>
    <recommendedName>
        <fullName evidence="6">Pentatricopeptide repeat-containing protein</fullName>
    </recommendedName>
</protein>
<keyword evidence="5" id="KW-1185">Reference proteome</keyword>
<evidence type="ECO:0000256" key="3">
    <source>
        <dbReference type="SAM" id="MobiDB-lite"/>
    </source>
</evidence>
<dbReference type="Pfam" id="PF13812">
    <property type="entry name" value="PPR_3"/>
    <property type="match status" value="1"/>
</dbReference>
<dbReference type="GO" id="GO:0009507">
    <property type="term" value="C:chloroplast"/>
    <property type="evidence" value="ECO:0007669"/>
    <property type="project" value="TreeGrafter"/>
</dbReference>
<evidence type="ECO:0000256" key="2">
    <source>
        <dbReference type="PROSITE-ProRule" id="PRU00708"/>
    </source>
</evidence>
<feature type="region of interest" description="Disordered" evidence="3">
    <location>
        <begin position="767"/>
        <end position="791"/>
    </location>
</feature>
<dbReference type="InterPro" id="IPR044645">
    <property type="entry name" value="DG1/EMB2279-like"/>
</dbReference>
<feature type="compositionally biased region" description="Gly residues" evidence="3">
    <location>
        <begin position="776"/>
        <end position="788"/>
    </location>
</feature>
<sequence>MEASPSTSHRLPPTPKFQPNVERIKQRLLKYGVLPTPKIVHTLRKKAIQKHNRKQSKKSGQSQDCLPPAQQQAFPEEAHFEKLKWEYNEFNKAVNSMVGLPWEGVERVKLRELASEREDYDGGIVRRDKLRELGDIFEGRKREELQWVLEDGDVEWDGKWAEIEDSKWDPQKRMKRRTESETIKLLVSRRLSARKIDMTDWKFSRIMKQSGLHFTEEQLLKILKGLGTNAQWEQAMSVIQWVYDEKRDQHWKSRFVYTKLLAVLGKARRPHEALKIFNQMREDFHIYPDMAAYHSIAVTLGQSGLLKELLSLIESMRQKPSKKIKNLQRKSWDPILEPDLVVYNAVLNACVPSHQWKAVSWVFEQLRMSGMKPNGATYGLAMEVMLQSGKYELVHALFHKMKRSGEVPRAITYKVLVTSLWREGKADEAVEAVRDMECRGVVGNASLYYELACCLCNNGRWQEAMLEVKRLRQLPHAKPLEVTFTGLIISAMEGGHISDCISLFNYMKDQCFCSPNIGTINTMLKIYGQNDMFSEAKELFEQIKGARFCQRGSRANDGISFVPLDLDEYTYSSMLEASAKALQWEYFEYIYKEMILSGHQLNQTKHASLLVAASHAGKGYLLEHAFNMILEAGEVPQPSIFLEMVVLAAFQHDYRRAVTIVTLMGHASFQVTEKQWTEIFQRNNRRISGVCCENLLVALRGCPLQDEPTVKSLSKVLRSLCRSVDLSGSSSKEHANLQADTSDDGNRFTLGEGILGDLVNDMPDIDNRPDNRMGGENHGVPGGDGGSGDTAEVVASNAIDNIISKFRWDEYFEEEGDEEDVYLGSEYHSDEDIGLDIPPAEEIIQMWKDEQAQQKDDSLGM</sequence>
<evidence type="ECO:0008006" key="6">
    <source>
        <dbReference type="Google" id="ProtNLM"/>
    </source>
</evidence>
<keyword evidence="1" id="KW-0677">Repeat</keyword>
<dbReference type="PANTHER" id="PTHR46935">
    <property type="entry name" value="OS01G0674700 PROTEIN"/>
    <property type="match status" value="1"/>
</dbReference>
<name>A0AAN7L3H3_9MYRT</name>
<evidence type="ECO:0000313" key="4">
    <source>
        <dbReference type="EMBL" id="KAK4773752.1"/>
    </source>
</evidence>
<feature type="compositionally biased region" description="Basic residues" evidence="3">
    <location>
        <begin position="45"/>
        <end position="57"/>
    </location>
</feature>
<organism evidence="4 5">
    <name type="scientific">Trapa incisa</name>
    <dbReference type="NCBI Taxonomy" id="236973"/>
    <lineage>
        <taxon>Eukaryota</taxon>
        <taxon>Viridiplantae</taxon>
        <taxon>Streptophyta</taxon>
        <taxon>Embryophyta</taxon>
        <taxon>Tracheophyta</taxon>
        <taxon>Spermatophyta</taxon>
        <taxon>Magnoliopsida</taxon>
        <taxon>eudicotyledons</taxon>
        <taxon>Gunneridae</taxon>
        <taxon>Pentapetalae</taxon>
        <taxon>rosids</taxon>
        <taxon>malvids</taxon>
        <taxon>Myrtales</taxon>
        <taxon>Lythraceae</taxon>
        <taxon>Trapa</taxon>
    </lineage>
</organism>
<gene>
    <name evidence="4" type="ORF">SAY87_028771</name>
</gene>
<dbReference type="PANTHER" id="PTHR46935:SF2">
    <property type="entry name" value="PENTACOTRIPEPTIDE-REPEAT REGION OF PRORP DOMAIN-CONTAINING PROTEIN"/>
    <property type="match status" value="1"/>
</dbReference>
<feature type="region of interest" description="Disordered" evidence="3">
    <location>
        <begin position="45"/>
        <end position="71"/>
    </location>
</feature>
<accession>A0AAN7L3H3</accession>
<dbReference type="Gene3D" id="1.25.40.10">
    <property type="entry name" value="Tetratricopeptide repeat domain"/>
    <property type="match status" value="4"/>
</dbReference>
<dbReference type="PROSITE" id="PS51375">
    <property type="entry name" value="PPR"/>
    <property type="match status" value="6"/>
</dbReference>
<dbReference type="InterPro" id="IPR002885">
    <property type="entry name" value="PPR_rpt"/>
</dbReference>
<dbReference type="Pfam" id="PF01535">
    <property type="entry name" value="PPR"/>
    <property type="match status" value="4"/>
</dbReference>
<evidence type="ECO:0000313" key="5">
    <source>
        <dbReference type="Proteomes" id="UP001345219"/>
    </source>
</evidence>
<dbReference type="GO" id="GO:0009658">
    <property type="term" value="P:chloroplast organization"/>
    <property type="evidence" value="ECO:0007669"/>
    <property type="project" value="InterPro"/>
</dbReference>
<dbReference type="InterPro" id="IPR011990">
    <property type="entry name" value="TPR-like_helical_dom_sf"/>
</dbReference>
<feature type="compositionally biased region" description="Polar residues" evidence="3">
    <location>
        <begin position="58"/>
        <end position="71"/>
    </location>
</feature>
<feature type="repeat" description="PPR" evidence="2">
    <location>
        <begin position="374"/>
        <end position="408"/>
    </location>
</feature>
<dbReference type="NCBIfam" id="TIGR00756">
    <property type="entry name" value="PPR"/>
    <property type="match status" value="2"/>
</dbReference>
<feature type="repeat" description="PPR" evidence="2">
    <location>
        <begin position="253"/>
        <end position="283"/>
    </location>
</feature>
<dbReference type="AlphaFoldDB" id="A0AAN7L3H3"/>
<feature type="repeat" description="PPR" evidence="2">
    <location>
        <begin position="409"/>
        <end position="443"/>
    </location>
</feature>
<feature type="repeat" description="PPR" evidence="2">
    <location>
        <begin position="339"/>
        <end position="373"/>
    </location>
</feature>
<reference evidence="4 5" key="1">
    <citation type="journal article" date="2023" name="Hortic Res">
        <title>Pangenome of water caltrop reveals structural variations and asymmetric subgenome divergence after allopolyploidization.</title>
        <authorList>
            <person name="Zhang X."/>
            <person name="Chen Y."/>
            <person name="Wang L."/>
            <person name="Yuan Y."/>
            <person name="Fang M."/>
            <person name="Shi L."/>
            <person name="Lu R."/>
            <person name="Comes H.P."/>
            <person name="Ma Y."/>
            <person name="Chen Y."/>
            <person name="Huang G."/>
            <person name="Zhou Y."/>
            <person name="Zheng Z."/>
            <person name="Qiu Y."/>
        </authorList>
    </citation>
    <scope>NUCLEOTIDE SEQUENCE [LARGE SCALE GENOMIC DNA]</scope>
    <source>
        <tissue evidence="4">Roots</tissue>
    </source>
</reference>
<evidence type="ECO:0000256" key="1">
    <source>
        <dbReference type="ARBA" id="ARBA00022737"/>
    </source>
</evidence>
<feature type="repeat" description="PPR" evidence="2">
    <location>
        <begin position="516"/>
        <end position="550"/>
    </location>
</feature>
<comment type="caution">
    <text evidence="4">The sequence shown here is derived from an EMBL/GenBank/DDBJ whole genome shotgun (WGS) entry which is preliminary data.</text>
</comment>
<feature type="repeat" description="PPR" evidence="2">
    <location>
        <begin position="567"/>
        <end position="601"/>
    </location>
</feature>
<dbReference type="EMBL" id="JAXIOK010000004">
    <property type="protein sequence ID" value="KAK4773752.1"/>
    <property type="molecule type" value="Genomic_DNA"/>
</dbReference>
<dbReference type="Proteomes" id="UP001345219">
    <property type="component" value="Chromosome 22"/>
</dbReference>